<dbReference type="InterPro" id="IPR036611">
    <property type="entry name" value="Trigger_fac_ribosome-bd_sf"/>
</dbReference>
<comment type="function">
    <text evidence="10 12">Involved in protein export. Acts as a chaperone by maintaining the newly synthesized protein in an open conformation. Functions as a peptidyl-prolyl cis-trans isomerase.</text>
</comment>
<keyword evidence="5 12" id="KW-0132">Cell division</keyword>
<gene>
    <name evidence="12" type="primary">tig</name>
    <name evidence="17" type="ORF">DES36_102203</name>
</gene>
<evidence type="ECO:0000256" key="3">
    <source>
        <dbReference type="ARBA" id="ARBA00013194"/>
    </source>
</evidence>
<dbReference type="GO" id="GO:0043022">
    <property type="term" value="F:ribosome binding"/>
    <property type="evidence" value="ECO:0007669"/>
    <property type="project" value="TreeGrafter"/>
</dbReference>
<dbReference type="GO" id="GO:0043335">
    <property type="term" value="P:protein unfolding"/>
    <property type="evidence" value="ECO:0007669"/>
    <property type="project" value="TreeGrafter"/>
</dbReference>
<comment type="domain">
    <text evidence="12">Consists of 3 domains; the N-terminus binds the ribosome, the middle domain has PPIase activity, while the C-terminus has intrinsic chaperone activity on its own.</text>
</comment>
<comment type="similarity">
    <text evidence="2 12 14">Belongs to the FKBP-type PPIase family. Tig subfamily.</text>
</comment>
<reference evidence="17 18" key="1">
    <citation type="submission" date="2018-06" db="EMBL/GenBank/DDBJ databases">
        <title>Genomic Encyclopedia of Type Strains, Phase IV (KMG-IV): sequencing the most valuable type-strain genomes for metagenomic binning, comparative biology and taxonomic classification.</title>
        <authorList>
            <person name="Goeker M."/>
        </authorList>
    </citation>
    <scope>NUCLEOTIDE SEQUENCE [LARGE SCALE GENOMIC DNA]</scope>
    <source>
        <strain evidence="17 18">DSM 22112</strain>
    </source>
</reference>
<dbReference type="GO" id="GO:0005737">
    <property type="term" value="C:cytoplasm"/>
    <property type="evidence" value="ECO:0007669"/>
    <property type="project" value="UniProtKB-SubCell"/>
</dbReference>
<dbReference type="PANTHER" id="PTHR30560">
    <property type="entry name" value="TRIGGER FACTOR CHAPERONE AND PEPTIDYL-PROLYL CIS/TRANS ISOMERASE"/>
    <property type="match status" value="1"/>
</dbReference>
<evidence type="ECO:0000256" key="5">
    <source>
        <dbReference type="ARBA" id="ARBA00022618"/>
    </source>
</evidence>
<keyword evidence="7 12" id="KW-0143">Chaperone</keyword>
<keyword evidence="8 12" id="KW-0413">Isomerase</keyword>
<evidence type="ECO:0000313" key="18">
    <source>
        <dbReference type="Proteomes" id="UP000253490"/>
    </source>
</evidence>
<evidence type="ECO:0000256" key="6">
    <source>
        <dbReference type="ARBA" id="ARBA00023110"/>
    </source>
</evidence>
<dbReference type="InterPro" id="IPR008881">
    <property type="entry name" value="Trigger_fac_ribosome-bd_bac"/>
</dbReference>
<organism evidence="17 18">
    <name type="scientific">Alkalibaculum bacchi</name>
    <dbReference type="NCBI Taxonomy" id="645887"/>
    <lineage>
        <taxon>Bacteria</taxon>
        <taxon>Bacillati</taxon>
        <taxon>Bacillota</taxon>
        <taxon>Clostridia</taxon>
        <taxon>Eubacteriales</taxon>
        <taxon>Eubacteriaceae</taxon>
        <taxon>Alkalibaculum</taxon>
    </lineage>
</organism>
<evidence type="ECO:0000259" key="16">
    <source>
        <dbReference type="PROSITE" id="PS50059"/>
    </source>
</evidence>
<keyword evidence="6 12" id="KW-0697">Rotamase</keyword>
<name>A0A366IE65_9FIRM</name>
<dbReference type="AlphaFoldDB" id="A0A366IE65"/>
<evidence type="ECO:0000256" key="11">
    <source>
        <dbReference type="ARBA" id="ARBA00029986"/>
    </source>
</evidence>
<comment type="caution">
    <text evidence="17">The sequence shown here is derived from an EMBL/GenBank/DDBJ whole genome shotgun (WGS) entry which is preliminary data.</text>
</comment>
<dbReference type="InterPro" id="IPR001179">
    <property type="entry name" value="PPIase_FKBP_dom"/>
</dbReference>
<dbReference type="OrthoDB" id="9767721at2"/>
<dbReference type="EMBL" id="QNRX01000002">
    <property type="protein sequence ID" value="RBP69059.1"/>
    <property type="molecule type" value="Genomic_DNA"/>
</dbReference>
<dbReference type="EC" id="5.2.1.8" evidence="3 12"/>
<keyword evidence="15" id="KW-0175">Coiled coil</keyword>
<dbReference type="InterPro" id="IPR046357">
    <property type="entry name" value="PPIase_dom_sf"/>
</dbReference>
<dbReference type="HAMAP" id="MF_00303">
    <property type="entry name" value="Trigger_factor_Tig"/>
    <property type="match status" value="1"/>
</dbReference>
<dbReference type="NCBIfam" id="TIGR00115">
    <property type="entry name" value="tig"/>
    <property type="match status" value="1"/>
</dbReference>
<keyword evidence="12" id="KW-0963">Cytoplasm</keyword>
<dbReference type="GO" id="GO:0051301">
    <property type="term" value="P:cell division"/>
    <property type="evidence" value="ECO:0007669"/>
    <property type="project" value="UniProtKB-KW"/>
</dbReference>
<dbReference type="InterPro" id="IPR008880">
    <property type="entry name" value="Trigger_fac_C"/>
</dbReference>
<proteinExistence type="inferred from homology"/>
<feature type="domain" description="PPIase FKBP-type" evidence="16">
    <location>
        <begin position="165"/>
        <end position="247"/>
    </location>
</feature>
<dbReference type="InterPro" id="IPR037041">
    <property type="entry name" value="Trigger_fac_C_sf"/>
</dbReference>
<dbReference type="PANTHER" id="PTHR30560:SF3">
    <property type="entry name" value="TRIGGER FACTOR-LIKE PROTEIN TIG, CHLOROPLASTIC"/>
    <property type="match status" value="1"/>
</dbReference>
<accession>A0A366IE65</accession>
<dbReference type="SUPFAM" id="SSF54534">
    <property type="entry name" value="FKBP-like"/>
    <property type="match status" value="1"/>
</dbReference>
<dbReference type="SUPFAM" id="SSF109998">
    <property type="entry name" value="Triger factor/SurA peptide-binding domain-like"/>
    <property type="match status" value="1"/>
</dbReference>
<dbReference type="Gene3D" id="3.30.70.1050">
    <property type="entry name" value="Trigger factor ribosome-binding domain"/>
    <property type="match status" value="1"/>
</dbReference>
<dbReference type="Gene3D" id="3.10.50.40">
    <property type="match status" value="1"/>
</dbReference>
<evidence type="ECO:0000256" key="7">
    <source>
        <dbReference type="ARBA" id="ARBA00023186"/>
    </source>
</evidence>
<dbReference type="Proteomes" id="UP000253490">
    <property type="component" value="Unassembled WGS sequence"/>
</dbReference>
<dbReference type="Gene3D" id="1.10.3120.10">
    <property type="entry name" value="Trigger factor, C-terminal domain"/>
    <property type="match status" value="1"/>
</dbReference>
<evidence type="ECO:0000256" key="9">
    <source>
        <dbReference type="ARBA" id="ARBA00023306"/>
    </source>
</evidence>
<dbReference type="FunFam" id="3.10.50.40:FF:000001">
    <property type="entry name" value="Trigger factor"/>
    <property type="match status" value="1"/>
</dbReference>
<comment type="subcellular location">
    <subcellularLocation>
        <location evidence="12">Cytoplasm</location>
    </subcellularLocation>
    <text evidence="12">About half TF is bound to the ribosome near the polypeptide exit tunnel while the other half is free in the cytoplasm.</text>
</comment>
<keyword evidence="18" id="KW-1185">Reference proteome</keyword>
<protein>
    <recommendedName>
        <fullName evidence="4 12">Trigger factor</fullName>
        <shortName evidence="12">TF</shortName>
        <ecNumber evidence="3 12">5.2.1.8</ecNumber>
    </recommendedName>
    <alternativeName>
        <fullName evidence="11 12">PPIase</fullName>
    </alternativeName>
</protein>
<evidence type="ECO:0000256" key="4">
    <source>
        <dbReference type="ARBA" id="ARBA00016902"/>
    </source>
</evidence>
<evidence type="ECO:0000256" key="8">
    <source>
        <dbReference type="ARBA" id="ARBA00023235"/>
    </source>
</evidence>
<dbReference type="PIRSF" id="PIRSF003095">
    <property type="entry name" value="Trigger_factor"/>
    <property type="match status" value="1"/>
</dbReference>
<evidence type="ECO:0000256" key="2">
    <source>
        <dbReference type="ARBA" id="ARBA00005464"/>
    </source>
</evidence>
<dbReference type="GO" id="GO:0044183">
    <property type="term" value="F:protein folding chaperone"/>
    <property type="evidence" value="ECO:0007669"/>
    <property type="project" value="TreeGrafter"/>
</dbReference>
<evidence type="ECO:0000256" key="1">
    <source>
        <dbReference type="ARBA" id="ARBA00000971"/>
    </source>
</evidence>
<evidence type="ECO:0000256" key="12">
    <source>
        <dbReference type="HAMAP-Rule" id="MF_00303"/>
    </source>
</evidence>
<dbReference type="GO" id="GO:0051083">
    <property type="term" value="P:'de novo' cotranslational protein folding"/>
    <property type="evidence" value="ECO:0007669"/>
    <property type="project" value="TreeGrafter"/>
</dbReference>
<dbReference type="SUPFAM" id="SSF102735">
    <property type="entry name" value="Trigger factor ribosome-binding domain"/>
    <property type="match status" value="1"/>
</dbReference>
<sequence>MGSTVEKIEKNVATVKMEVSAEDFNKAVNQSYNKNKGKFNVPGFRKGKAPRKVIEAQYGANVFYEDAIDFAFPEAYNKAVEEHELFPVSRPSMESLDTIDAQEGLVMTISVAVKPEVELGEYKGAEIESLDYVVTDEDINAELEKIQSQNGRLVSVEEGTAAKEQDTAVIDFEGFVDEVAFEGGKGENYNLVLGSKQFIPGFEEQLIGAKVGEEVDVKVTFPEEYHAADLAGKEAIFKVKVNEIKTKELPEIDDEFVKDISEFDTLDEYKQDLKAKLQETKTNELKEEARNKAAKFAVDNATVEIPKPMVDEEIDKTIENFSYRMQMQGISMEDYFRYTNSSEEAFRESARGDVENQIKTDLVLTKITEVENIQATEEEIAEAIEEYAKSYNMEADKMKETMTDSDKEYFQQTVKRKNVIAYLVENAVQKN</sequence>
<dbReference type="InterPro" id="IPR027304">
    <property type="entry name" value="Trigger_fact/SurA_dom_sf"/>
</dbReference>
<keyword evidence="9 12" id="KW-0131">Cell cycle</keyword>
<dbReference type="Pfam" id="PF00254">
    <property type="entry name" value="FKBP_C"/>
    <property type="match status" value="1"/>
</dbReference>
<dbReference type="GO" id="GO:0003755">
    <property type="term" value="F:peptidyl-prolyl cis-trans isomerase activity"/>
    <property type="evidence" value="ECO:0007669"/>
    <property type="project" value="UniProtKB-UniRule"/>
</dbReference>
<dbReference type="GO" id="GO:0015031">
    <property type="term" value="P:protein transport"/>
    <property type="evidence" value="ECO:0007669"/>
    <property type="project" value="UniProtKB-UniRule"/>
</dbReference>
<dbReference type="InterPro" id="IPR005215">
    <property type="entry name" value="Trig_fac"/>
</dbReference>
<evidence type="ECO:0000313" key="17">
    <source>
        <dbReference type="EMBL" id="RBP69059.1"/>
    </source>
</evidence>
<dbReference type="Pfam" id="PF05698">
    <property type="entry name" value="Trigger_C"/>
    <property type="match status" value="1"/>
</dbReference>
<dbReference type="Pfam" id="PF05697">
    <property type="entry name" value="Trigger_N"/>
    <property type="match status" value="1"/>
</dbReference>
<evidence type="ECO:0000256" key="13">
    <source>
        <dbReference type="PROSITE-ProRule" id="PRU00277"/>
    </source>
</evidence>
<evidence type="ECO:0000256" key="14">
    <source>
        <dbReference type="RuleBase" id="RU003914"/>
    </source>
</evidence>
<dbReference type="RefSeq" id="WP_113919624.1">
    <property type="nucleotide sequence ID" value="NZ_QNRX01000002.1"/>
</dbReference>
<evidence type="ECO:0000256" key="15">
    <source>
        <dbReference type="SAM" id="Coils"/>
    </source>
</evidence>
<feature type="coiled-coil region" evidence="15">
    <location>
        <begin position="366"/>
        <end position="393"/>
    </location>
</feature>
<evidence type="ECO:0000256" key="10">
    <source>
        <dbReference type="ARBA" id="ARBA00024849"/>
    </source>
</evidence>
<dbReference type="PROSITE" id="PS50059">
    <property type="entry name" value="FKBP_PPIASE"/>
    <property type="match status" value="1"/>
</dbReference>
<comment type="catalytic activity">
    <reaction evidence="1 12 13">
        <text>[protein]-peptidylproline (omega=180) = [protein]-peptidylproline (omega=0)</text>
        <dbReference type="Rhea" id="RHEA:16237"/>
        <dbReference type="Rhea" id="RHEA-COMP:10747"/>
        <dbReference type="Rhea" id="RHEA-COMP:10748"/>
        <dbReference type="ChEBI" id="CHEBI:83833"/>
        <dbReference type="ChEBI" id="CHEBI:83834"/>
        <dbReference type="EC" id="5.2.1.8"/>
    </reaction>
</comment>